<dbReference type="RefSeq" id="WP_212699579.1">
    <property type="nucleotide sequence ID" value="NZ_JADMKU010000002.1"/>
</dbReference>
<comment type="caution">
    <text evidence="1">The sequence shown here is derived from an EMBL/GenBank/DDBJ whole genome shotgun (WGS) entry which is preliminary data.</text>
</comment>
<evidence type="ECO:0000313" key="1">
    <source>
        <dbReference type="EMBL" id="MBR9650065.1"/>
    </source>
</evidence>
<dbReference type="EMBL" id="JADMKU010000002">
    <property type="protein sequence ID" value="MBR9650065.1"/>
    <property type="molecule type" value="Genomic_DNA"/>
</dbReference>
<sequence length="246" mass="27188">MPNSREFWERLGKARENALSGEILIASSLLDDLRDNYRTGDESIDGKRFKLLETIAGTCNIPFPETASPTPVRPTTATATELRALPGKSTGGEIVIDWSSDVPVRAEFRRDGQAFVINNFALSVRGPAAGKHLFPALERARETVLALQRTDALIDYERYLDLIAEQTGDPGAIGRSTLLDGEWFEAACRLDPSLPFNLIGAALSRLRQGDTARGRHLLRRLAGSGYPERRHAQRFLYHLLSGETAE</sequence>
<accession>A0ABS5HM84</accession>
<dbReference type="Proteomes" id="UP001195941">
    <property type="component" value="Unassembled WGS sequence"/>
</dbReference>
<keyword evidence="2" id="KW-1185">Reference proteome</keyword>
<reference evidence="1 2" key="1">
    <citation type="journal article" date="2021" name="Arch. Microbiol.">
        <title>Thalassobius aquimarinus sp. nov., isolated from the Sea of Japan seashore.</title>
        <authorList>
            <person name="Kurilenko V.V."/>
            <person name="Romanenko L.A."/>
            <person name="Chernysheva N.Y."/>
            <person name="Velansky P.V."/>
            <person name="Tekutyeva L.A."/>
            <person name="Isaeva M.P."/>
            <person name="Mikhailov V.V."/>
        </authorList>
    </citation>
    <scope>NUCLEOTIDE SEQUENCE [LARGE SCALE GENOMIC DNA]</scope>
    <source>
        <strain evidence="1 2">KMM 8518</strain>
    </source>
</reference>
<gene>
    <name evidence="1" type="ORF">IT775_02875</name>
</gene>
<protein>
    <submittedName>
        <fullName evidence="1">Uncharacterized protein</fullName>
    </submittedName>
</protein>
<evidence type="ECO:0000313" key="2">
    <source>
        <dbReference type="Proteomes" id="UP001195941"/>
    </source>
</evidence>
<name>A0ABS5HM84_9RHOB</name>
<proteinExistence type="predicted"/>
<organism evidence="1 2">
    <name type="scientific">Thalassovita aquimarina</name>
    <dbReference type="NCBI Taxonomy" id="2785917"/>
    <lineage>
        <taxon>Bacteria</taxon>
        <taxon>Pseudomonadati</taxon>
        <taxon>Pseudomonadota</taxon>
        <taxon>Alphaproteobacteria</taxon>
        <taxon>Rhodobacterales</taxon>
        <taxon>Roseobacteraceae</taxon>
        <taxon>Thalassovita</taxon>
    </lineage>
</organism>